<dbReference type="InterPro" id="IPR036938">
    <property type="entry name" value="PAP2/HPO_sf"/>
</dbReference>
<dbReference type="RefSeq" id="WP_055285268.1">
    <property type="nucleotide sequence ID" value="NZ_CYYP01000002.1"/>
</dbReference>
<feature type="transmembrane region" description="Helical" evidence="1">
    <location>
        <begin position="105"/>
        <end position="127"/>
    </location>
</feature>
<feature type="transmembrane region" description="Helical" evidence="1">
    <location>
        <begin position="266"/>
        <end position="282"/>
    </location>
</feature>
<dbReference type="SUPFAM" id="SSF48317">
    <property type="entry name" value="Acid phosphatase/Vanadium-dependent haloperoxidase"/>
    <property type="match status" value="1"/>
</dbReference>
<feature type="transmembrane region" description="Helical" evidence="1">
    <location>
        <begin position="236"/>
        <end position="260"/>
    </location>
</feature>
<gene>
    <name evidence="3" type="ORF">ERS852381_00244</name>
</gene>
<accession>A0A173X6U3</accession>
<dbReference type="Gene3D" id="1.20.144.10">
    <property type="entry name" value="Phosphatidic acid phosphatase type 2/haloperoxidase"/>
    <property type="match status" value="1"/>
</dbReference>
<keyword evidence="1" id="KW-0472">Membrane</keyword>
<keyword evidence="1" id="KW-0812">Transmembrane</keyword>
<evidence type="ECO:0000313" key="4">
    <source>
        <dbReference type="Proteomes" id="UP000095468"/>
    </source>
</evidence>
<sequence>MFGYIYKKDVAIIAVVLALCLGVGSFFDYQISSALFNIGSMYGRFIEAAGELPFELTASVAGVMLVRSARPDSKTSKWLAVLGILVNVGLTGYEIVSSLRVGGKLIAAQLVLTFVLVIVANLIVYRLTRTTEPDELTRWALMVLAVWVAQAIILNVIVKPLWSRPRMRVIEVTQGLEFQPWWVIGNPDKWAYIAAGVVKDGFKSFASGHTAHAAIGLMLAGLPAVAFKEKPSRRRVVFWTAAVVAALVAFGRIVIGAHFLSDVSCGFALVLALECLAARIAYPNGVQ</sequence>
<feature type="domain" description="Phosphatidic acid phosphatase type 2/haloperoxidase" evidence="2">
    <location>
        <begin position="140"/>
        <end position="278"/>
    </location>
</feature>
<dbReference type="InterPro" id="IPR000326">
    <property type="entry name" value="PAP2/HPO"/>
</dbReference>
<organism evidence="3 4">
    <name type="scientific">Collinsella aerofaciens</name>
    <dbReference type="NCBI Taxonomy" id="74426"/>
    <lineage>
        <taxon>Bacteria</taxon>
        <taxon>Bacillati</taxon>
        <taxon>Actinomycetota</taxon>
        <taxon>Coriobacteriia</taxon>
        <taxon>Coriobacteriales</taxon>
        <taxon>Coriobacteriaceae</taxon>
        <taxon>Collinsella</taxon>
    </lineage>
</organism>
<protein>
    <submittedName>
        <fullName evidence="3">PAP2 (Acid phosphatase) superfamily protein</fullName>
    </submittedName>
</protein>
<keyword evidence="1" id="KW-1133">Transmembrane helix</keyword>
<name>A0A173X6U3_9ACTN</name>
<feature type="transmembrane region" description="Helical" evidence="1">
    <location>
        <begin position="78"/>
        <end position="99"/>
    </location>
</feature>
<dbReference type="AlphaFoldDB" id="A0A173X6U3"/>
<evidence type="ECO:0000259" key="2">
    <source>
        <dbReference type="SMART" id="SM00014"/>
    </source>
</evidence>
<dbReference type="Pfam" id="PF01569">
    <property type="entry name" value="PAP2"/>
    <property type="match status" value="1"/>
</dbReference>
<dbReference type="Proteomes" id="UP000095468">
    <property type="component" value="Unassembled WGS sequence"/>
</dbReference>
<dbReference type="EMBL" id="CYYP01000002">
    <property type="protein sequence ID" value="CUN47060.1"/>
    <property type="molecule type" value="Genomic_DNA"/>
</dbReference>
<evidence type="ECO:0000313" key="3">
    <source>
        <dbReference type="EMBL" id="CUN47060.1"/>
    </source>
</evidence>
<feature type="transmembrane region" description="Helical" evidence="1">
    <location>
        <begin position="139"/>
        <end position="158"/>
    </location>
</feature>
<evidence type="ECO:0000256" key="1">
    <source>
        <dbReference type="SAM" id="Phobius"/>
    </source>
</evidence>
<reference evidence="3 4" key="1">
    <citation type="submission" date="2015-09" db="EMBL/GenBank/DDBJ databases">
        <authorList>
            <consortium name="Pathogen Informatics"/>
        </authorList>
    </citation>
    <scope>NUCLEOTIDE SEQUENCE [LARGE SCALE GENOMIC DNA]</scope>
    <source>
        <strain evidence="3 4">2789STDY5608823</strain>
    </source>
</reference>
<proteinExistence type="predicted"/>
<dbReference type="SMART" id="SM00014">
    <property type="entry name" value="acidPPc"/>
    <property type="match status" value="1"/>
</dbReference>
<feature type="transmembrane region" description="Helical" evidence="1">
    <location>
        <begin position="209"/>
        <end position="227"/>
    </location>
</feature>